<dbReference type="EMBL" id="JAPEVI010000003">
    <property type="protein sequence ID" value="MCX2724813.1"/>
    <property type="molecule type" value="Genomic_DNA"/>
</dbReference>
<dbReference type="SUPFAM" id="SSF56112">
    <property type="entry name" value="Protein kinase-like (PK-like)"/>
    <property type="match status" value="1"/>
</dbReference>
<gene>
    <name evidence="1" type="ORF">ON753_20970</name>
</gene>
<name>A0ABT3R6M5_9HYPH</name>
<dbReference type="InterPro" id="IPR006748">
    <property type="entry name" value="NH2Glyco/OHUrea_AB-resist_kin"/>
</dbReference>
<evidence type="ECO:0000313" key="1">
    <source>
        <dbReference type="EMBL" id="MCX2724813.1"/>
    </source>
</evidence>
<evidence type="ECO:0008006" key="3">
    <source>
        <dbReference type="Google" id="ProtNLM"/>
    </source>
</evidence>
<dbReference type="InterPro" id="IPR011009">
    <property type="entry name" value="Kinase-like_dom_sf"/>
</dbReference>
<keyword evidence="2" id="KW-1185">Reference proteome</keyword>
<reference evidence="1 2" key="1">
    <citation type="journal article" date="2016" name="Int. J. Syst. Evol. Microbiol.">
        <title>Labrenzia salina sp. nov., isolated from the rhizosphere of the halophyte Arthrocnemum macrostachyum.</title>
        <authorList>
            <person name="Camacho M."/>
            <person name="Redondo-Gomez S."/>
            <person name="Rodriguez-Llorente I."/>
            <person name="Rohde M."/>
            <person name="Sproer C."/>
            <person name="Schumann P."/>
            <person name="Klenk H.P."/>
            <person name="Montero-Calasanz M.D.C."/>
        </authorList>
    </citation>
    <scope>NUCLEOTIDE SEQUENCE [LARGE SCALE GENOMIC DNA]</scope>
    <source>
        <strain evidence="1 2">DSM 29163</strain>
    </source>
</reference>
<accession>A0ABT3R6M5</accession>
<organism evidence="1 2">
    <name type="scientific">Roseibium salinum</name>
    <dbReference type="NCBI Taxonomy" id="1604349"/>
    <lineage>
        <taxon>Bacteria</taxon>
        <taxon>Pseudomonadati</taxon>
        <taxon>Pseudomonadota</taxon>
        <taxon>Alphaproteobacteria</taxon>
        <taxon>Hyphomicrobiales</taxon>
        <taxon>Stappiaceae</taxon>
        <taxon>Roseibium</taxon>
    </lineage>
</organism>
<sequence>MSGVPSPSGLPIPESLCWLEKTEAGAAWLASLPDLLAAACNRFNVDVAGPPFAGGCVSFVLPVTRPGADAVLKLQFLDRETRHEADALKAWNGNGAIRLLDHAPEIGALLLERCRPGRFLAEGPRADKLDILADLLRRLLIPADAPFARLQEEAGRWAQSMENNWRAAGKPCEKYLVEAAVSALGALSCDDPGGTLLHQDLHGHNILSAEREPWLAIDPKPLVGDPAFCLSPIVRSFEIGHSKSAALLRLDRLSEDLELDRERARFWTIGQTMAWSFSSPCPERHFDTARWLLVR</sequence>
<proteinExistence type="predicted"/>
<evidence type="ECO:0000313" key="2">
    <source>
        <dbReference type="Proteomes" id="UP001300261"/>
    </source>
</evidence>
<protein>
    <recommendedName>
        <fullName evidence="3">Streptomycin 6-kinase</fullName>
    </recommendedName>
</protein>
<comment type="caution">
    <text evidence="1">The sequence shown here is derived from an EMBL/GenBank/DDBJ whole genome shotgun (WGS) entry which is preliminary data.</text>
</comment>
<dbReference type="Proteomes" id="UP001300261">
    <property type="component" value="Unassembled WGS sequence"/>
</dbReference>
<dbReference type="Pfam" id="PF04655">
    <property type="entry name" value="APH_6_hur"/>
    <property type="match status" value="1"/>
</dbReference>
<dbReference type="RefSeq" id="WP_265965116.1">
    <property type="nucleotide sequence ID" value="NZ_JAPEVI010000003.1"/>
</dbReference>